<organism evidence="1 2">
    <name type="scientific">Penstemon smallii</name>
    <dbReference type="NCBI Taxonomy" id="265156"/>
    <lineage>
        <taxon>Eukaryota</taxon>
        <taxon>Viridiplantae</taxon>
        <taxon>Streptophyta</taxon>
        <taxon>Embryophyta</taxon>
        <taxon>Tracheophyta</taxon>
        <taxon>Spermatophyta</taxon>
        <taxon>Magnoliopsida</taxon>
        <taxon>eudicotyledons</taxon>
        <taxon>Gunneridae</taxon>
        <taxon>Pentapetalae</taxon>
        <taxon>asterids</taxon>
        <taxon>lamiids</taxon>
        <taxon>Lamiales</taxon>
        <taxon>Plantaginaceae</taxon>
        <taxon>Cheloneae</taxon>
        <taxon>Penstemon</taxon>
    </lineage>
</organism>
<name>A0ABD3TCM9_9LAMI</name>
<sequence length="163" mass="19075">MAHEAVVSLNLIIESLLNIGYDYSHNPILRYAEFIHEELWSLKSILESDHFKETERLISLKGEILEAIPKFRDLLKDLLKDRINKRQSLDDGSSDEMEIFYQASGKFKKQVKKEMISFVETMKKIKDEFEVYQGARCSYNPTLPSHMMESSLLLYLDSKTLYT</sequence>
<evidence type="ECO:0000313" key="1">
    <source>
        <dbReference type="EMBL" id="KAL3834567.1"/>
    </source>
</evidence>
<dbReference type="EMBL" id="JBJXBP010000004">
    <property type="protein sequence ID" value="KAL3834567.1"/>
    <property type="molecule type" value="Genomic_DNA"/>
</dbReference>
<evidence type="ECO:0000313" key="2">
    <source>
        <dbReference type="Proteomes" id="UP001634393"/>
    </source>
</evidence>
<dbReference type="AlphaFoldDB" id="A0ABD3TCM9"/>
<gene>
    <name evidence="1" type="ORF">ACJIZ3_009303</name>
</gene>
<reference evidence="1 2" key="1">
    <citation type="submission" date="2024-12" db="EMBL/GenBank/DDBJ databases">
        <title>The unique morphological basis and parallel evolutionary history of personate flowers in Penstemon.</title>
        <authorList>
            <person name="Depatie T.H."/>
            <person name="Wessinger C.A."/>
        </authorList>
    </citation>
    <scope>NUCLEOTIDE SEQUENCE [LARGE SCALE GENOMIC DNA]</scope>
    <source>
        <strain evidence="1">WTNN_2</strain>
        <tissue evidence="1">Leaf</tissue>
    </source>
</reference>
<comment type="caution">
    <text evidence="1">The sequence shown here is derived from an EMBL/GenBank/DDBJ whole genome shotgun (WGS) entry which is preliminary data.</text>
</comment>
<protein>
    <submittedName>
        <fullName evidence="1">Uncharacterized protein</fullName>
    </submittedName>
</protein>
<proteinExistence type="predicted"/>
<accession>A0ABD3TCM9</accession>
<dbReference type="Gene3D" id="1.20.5.4130">
    <property type="match status" value="1"/>
</dbReference>
<keyword evidence="2" id="KW-1185">Reference proteome</keyword>
<dbReference type="Proteomes" id="UP001634393">
    <property type="component" value="Unassembled WGS sequence"/>
</dbReference>